<protein>
    <submittedName>
        <fullName evidence="2">Uncharacterized protein</fullName>
    </submittedName>
</protein>
<reference evidence="2 3" key="1">
    <citation type="submission" date="2019-05" db="EMBL/GenBank/DDBJ databases">
        <title>Another draft genome of Portunus trituberculatus and its Hox gene families provides insights of decapod evolution.</title>
        <authorList>
            <person name="Jeong J.-H."/>
            <person name="Song I."/>
            <person name="Kim S."/>
            <person name="Choi T."/>
            <person name="Kim D."/>
            <person name="Ryu S."/>
            <person name="Kim W."/>
        </authorList>
    </citation>
    <scope>NUCLEOTIDE SEQUENCE [LARGE SCALE GENOMIC DNA]</scope>
    <source>
        <tissue evidence="2">Muscle</tissue>
    </source>
</reference>
<sequence length="81" mass="8714">MGLNLRLMRDMWVAEGGRDTLPAGRDEDQGDAKARDDRRLQNTPVTEYVMPRACSPSGTTRPLLGRGGRGAAAVVMVVLGC</sequence>
<keyword evidence="3" id="KW-1185">Reference proteome</keyword>
<dbReference type="EMBL" id="VSRR010032266">
    <property type="protein sequence ID" value="MPC71083.1"/>
    <property type="molecule type" value="Genomic_DNA"/>
</dbReference>
<dbReference type="Proteomes" id="UP000324222">
    <property type="component" value="Unassembled WGS sequence"/>
</dbReference>
<gene>
    <name evidence="2" type="ORF">E2C01_065352</name>
</gene>
<dbReference type="AlphaFoldDB" id="A0A5B7HLN8"/>
<proteinExistence type="predicted"/>
<accession>A0A5B7HLN8</accession>
<evidence type="ECO:0000313" key="3">
    <source>
        <dbReference type="Proteomes" id="UP000324222"/>
    </source>
</evidence>
<comment type="caution">
    <text evidence="2">The sequence shown here is derived from an EMBL/GenBank/DDBJ whole genome shotgun (WGS) entry which is preliminary data.</text>
</comment>
<feature type="region of interest" description="Disordered" evidence="1">
    <location>
        <begin position="16"/>
        <end position="41"/>
    </location>
</feature>
<name>A0A5B7HLN8_PORTR</name>
<evidence type="ECO:0000313" key="2">
    <source>
        <dbReference type="EMBL" id="MPC71083.1"/>
    </source>
</evidence>
<organism evidence="2 3">
    <name type="scientific">Portunus trituberculatus</name>
    <name type="common">Swimming crab</name>
    <name type="synonym">Neptunus trituberculatus</name>
    <dbReference type="NCBI Taxonomy" id="210409"/>
    <lineage>
        <taxon>Eukaryota</taxon>
        <taxon>Metazoa</taxon>
        <taxon>Ecdysozoa</taxon>
        <taxon>Arthropoda</taxon>
        <taxon>Crustacea</taxon>
        <taxon>Multicrustacea</taxon>
        <taxon>Malacostraca</taxon>
        <taxon>Eumalacostraca</taxon>
        <taxon>Eucarida</taxon>
        <taxon>Decapoda</taxon>
        <taxon>Pleocyemata</taxon>
        <taxon>Brachyura</taxon>
        <taxon>Eubrachyura</taxon>
        <taxon>Portunoidea</taxon>
        <taxon>Portunidae</taxon>
        <taxon>Portuninae</taxon>
        <taxon>Portunus</taxon>
    </lineage>
</organism>
<evidence type="ECO:0000256" key="1">
    <source>
        <dbReference type="SAM" id="MobiDB-lite"/>
    </source>
</evidence>
<feature type="compositionally biased region" description="Basic and acidic residues" evidence="1">
    <location>
        <begin position="24"/>
        <end position="40"/>
    </location>
</feature>